<dbReference type="Gene3D" id="3.90.190.10">
    <property type="entry name" value="Protein tyrosine phosphatase superfamily"/>
    <property type="match status" value="1"/>
</dbReference>
<dbReference type="InterPro" id="IPR020422">
    <property type="entry name" value="TYR_PHOSPHATASE_DUAL_dom"/>
</dbReference>
<accession>A0A4E0RVK2</accession>
<dbReference type="InterPro" id="IPR029021">
    <property type="entry name" value="Prot-tyrosine_phosphatase-like"/>
</dbReference>
<evidence type="ECO:0000256" key="2">
    <source>
        <dbReference type="ARBA" id="ARBA00022801"/>
    </source>
</evidence>
<evidence type="ECO:0000259" key="6">
    <source>
        <dbReference type="PROSITE" id="PS50056"/>
    </source>
</evidence>
<dbReference type="InterPro" id="IPR000387">
    <property type="entry name" value="Tyr_Pase_dom"/>
</dbReference>
<name>A0A4E0RVK2_FASHE</name>
<comment type="similarity">
    <text evidence="1">Belongs to the protein-tyrosine phosphatase family. Non-receptor class dual specificity subfamily.</text>
</comment>
<feature type="domain" description="Tyrosine specific protein phosphatases" evidence="6">
    <location>
        <begin position="59"/>
        <end position="119"/>
    </location>
</feature>
<comment type="caution">
    <text evidence="7">The sequence shown here is derived from an EMBL/GenBank/DDBJ whole genome shotgun (WGS) entry which is preliminary data.</text>
</comment>
<dbReference type="InterPro" id="IPR016278">
    <property type="entry name" value="DUSP12"/>
</dbReference>
<evidence type="ECO:0000256" key="4">
    <source>
        <dbReference type="PIRSR" id="PIRSR000941-50"/>
    </source>
</evidence>
<evidence type="ECO:0000256" key="1">
    <source>
        <dbReference type="ARBA" id="ARBA00008601"/>
    </source>
</evidence>
<dbReference type="PROSITE" id="PS50056">
    <property type="entry name" value="TYR_PHOSPHATASE_2"/>
    <property type="match status" value="1"/>
</dbReference>
<keyword evidence="2" id="KW-0378">Hydrolase</keyword>
<dbReference type="SUPFAM" id="SSF52799">
    <property type="entry name" value="(Phosphotyrosine protein) phosphatases II"/>
    <property type="match status" value="1"/>
</dbReference>
<proteinExistence type="inferred from homology"/>
<keyword evidence="3" id="KW-0904">Protein phosphatase</keyword>
<dbReference type="InterPro" id="IPR000340">
    <property type="entry name" value="Dual-sp_phosphatase_cat-dom"/>
</dbReference>
<dbReference type="EMBL" id="JXXN02000746">
    <property type="protein sequence ID" value="THD26428.1"/>
    <property type="molecule type" value="Genomic_DNA"/>
</dbReference>
<dbReference type="PROSITE" id="PS50054">
    <property type="entry name" value="TYR_PHOSPHATASE_DUAL"/>
    <property type="match status" value="1"/>
</dbReference>
<gene>
    <name evidence="7" type="ORF">D915_002860</name>
</gene>
<dbReference type="PANTHER" id="PTHR45848">
    <property type="entry name" value="DUAL SPECIFICITY PROTEIN PHOSPHATASE 12 FAMILY MEMBER"/>
    <property type="match status" value="1"/>
</dbReference>
<dbReference type="CDD" id="cd14498">
    <property type="entry name" value="DSP"/>
    <property type="match status" value="1"/>
</dbReference>
<protein>
    <submittedName>
        <fullName evidence="7">Dual specificity protein phosphatase 12</fullName>
    </submittedName>
</protein>
<dbReference type="PIRSF" id="PIRSF000941">
    <property type="entry name" value="DUSP12"/>
    <property type="match status" value="1"/>
</dbReference>
<reference evidence="7" key="1">
    <citation type="submission" date="2019-03" db="EMBL/GenBank/DDBJ databases">
        <title>Improved annotation for the trematode Fasciola hepatica.</title>
        <authorList>
            <person name="Choi Y.-J."/>
            <person name="Martin J."/>
            <person name="Mitreva M."/>
        </authorList>
    </citation>
    <scope>NUCLEOTIDE SEQUENCE [LARGE SCALE GENOMIC DNA]</scope>
</reference>
<evidence type="ECO:0000313" key="8">
    <source>
        <dbReference type="Proteomes" id="UP000230066"/>
    </source>
</evidence>
<keyword evidence="8" id="KW-1185">Reference proteome</keyword>
<sequence length="333" mass="37675">MNEIIPNLWLGAYPSIEDVPHLLRSGIRSVLTVDFVPLPEADFRCFECKFIELRDEPSQDVLDILEESLDFIDQALHNGAVLIHCTMGMSRSATITIAYVMRKFHISYDNALDLVMKRRTVYPNIGFVNQLKLFEVMKWKVDKESPVYRQYAAIRKFKGAGAAYNEQMNSDADLPRVKCQPAIFKCRKCRRRLFTSSNLVGHCKPEPSATDTIAANTIQSDDTDVNTVLIKGVTLNDSRTPCTLSELFTDPLEWTRPYTHEVEGKLYCPGCQAKVGSFNWCGEPCVCGTWVTPAFHFNRNHLDRVESNSRQSLLSAIPASVPEEDPTTEVDSR</sequence>
<feature type="domain" description="Tyrosine-protein phosphatase" evidence="5">
    <location>
        <begin position="1"/>
        <end position="140"/>
    </location>
</feature>
<dbReference type="GO" id="GO:0008138">
    <property type="term" value="F:protein tyrosine/serine/threonine phosphatase activity"/>
    <property type="evidence" value="ECO:0007669"/>
    <property type="project" value="InterPro"/>
</dbReference>
<dbReference type="SMART" id="SM00195">
    <property type="entry name" value="DSPc"/>
    <property type="match status" value="1"/>
</dbReference>
<dbReference type="Pfam" id="PF00782">
    <property type="entry name" value="DSPc"/>
    <property type="match status" value="1"/>
</dbReference>
<organism evidence="7 8">
    <name type="scientific">Fasciola hepatica</name>
    <name type="common">Liver fluke</name>
    <dbReference type="NCBI Taxonomy" id="6192"/>
    <lineage>
        <taxon>Eukaryota</taxon>
        <taxon>Metazoa</taxon>
        <taxon>Spiralia</taxon>
        <taxon>Lophotrochozoa</taxon>
        <taxon>Platyhelminthes</taxon>
        <taxon>Trematoda</taxon>
        <taxon>Digenea</taxon>
        <taxon>Plagiorchiida</taxon>
        <taxon>Echinostomata</taxon>
        <taxon>Echinostomatoidea</taxon>
        <taxon>Fasciolidae</taxon>
        <taxon>Fasciola</taxon>
    </lineage>
</organism>
<dbReference type="AlphaFoldDB" id="A0A4E0RVK2"/>
<evidence type="ECO:0000313" key="7">
    <source>
        <dbReference type="EMBL" id="THD26428.1"/>
    </source>
</evidence>
<dbReference type="InterPro" id="IPR016130">
    <property type="entry name" value="Tyr_Pase_AS"/>
</dbReference>
<evidence type="ECO:0000259" key="5">
    <source>
        <dbReference type="PROSITE" id="PS50054"/>
    </source>
</evidence>
<dbReference type="Proteomes" id="UP000230066">
    <property type="component" value="Unassembled WGS sequence"/>
</dbReference>
<evidence type="ECO:0000256" key="3">
    <source>
        <dbReference type="ARBA" id="ARBA00022912"/>
    </source>
</evidence>
<dbReference type="PROSITE" id="PS00383">
    <property type="entry name" value="TYR_PHOSPHATASE_1"/>
    <property type="match status" value="1"/>
</dbReference>
<feature type="active site" description="Phosphocysteine intermediate" evidence="4">
    <location>
        <position position="85"/>
    </location>
</feature>